<gene>
    <name evidence="1" type="ORF">RM423_19630</name>
</gene>
<reference evidence="2" key="1">
    <citation type="submission" date="2023-07" db="EMBL/GenBank/DDBJ databases">
        <title>30 novel species of actinomycetes from the DSMZ collection.</title>
        <authorList>
            <person name="Nouioui I."/>
        </authorList>
    </citation>
    <scope>NUCLEOTIDE SEQUENCE [LARGE SCALE GENOMIC DNA]</scope>
    <source>
        <strain evidence="2">DSM 44399</strain>
    </source>
</reference>
<organism evidence="1 2">
    <name type="scientific">Jatrophihabitans lederbergiae</name>
    <dbReference type="NCBI Taxonomy" id="3075547"/>
    <lineage>
        <taxon>Bacteria</taxon>
        <taxon>Bacillati</taxon>
        <taxon>Actinomycetota</taxon>
        <taxon>Actinomycetes</taxon>
        <taxon>Jatrophihabitantales</taxon>
        <taxon>Jatrophihabitantaceae</taxon>
        <taxon>Jatrophihabitans</taxon>
    </lineage>
</organism>
<name>A0ABU2JFT0_9ACTN</name>
<evidence type="ECO:0000313" key="1">
    <source>
        <dbReference type="EMBL" id="MDT0263593.1"/>
    </source>
</evidence>
<dbReference type="EMBL" id="JAVREH010000044">
    <property type="protein sequence ID" value="MDT0263593.1"/>
    <property type="molecule type" value="Genomic_DNA"/>
</dbReference>
<dbReference type="RefSeq" id="WP_311424739.1">
    <property type="nucleotide sequence ID" value="NZ_JAVREH010000044.1"/>
</dbReference>
<sequence length="55" mass="6153">MLAQRLDGAATEHARIQTNLETCIAYLNDCHAAYLQARRPSADSSPGLLRQDLRR</sequence>
<comment type="caution">
    <text evidence="1">The sequence shown here is derived from an EMBL/GenBank/DDBJ whole genome shotgun (WGS) entry which is preliminary data.</text>
</comment>
<keyword evidence="2" id="KW-1185">Reference proteome</keyword>
<evidence type="ECO:0000313" key="2">
    <source>
        <dbReference type="Proteomes" id="UP001183176"/>
    </source>
</evidence>
<protein>
    <submittedName>
        <fullName evidence="1">Uncharacterized protein</fullName>
    </submittedName>
</protein>
<accession>A0ABU2JFT0</accession>
<dbReference type="Proteomes" id="UP001183176">
    <property type="component" value="Unassembled WGS sequence"/>
</dbReference>
<proteinExistence type="predicted"/>